<protein>
    <submittedName>
        <fullName evidence="1">Uncharacterized protein</fullName>
    </submittedName>
</protein>
<proteinExistence type="predicted"/>
<sequence length="417" mass="44332">MAGAAVITGGDYLLELSTGYDSSAFYLDDSTLDGTDVLDGDGVDYVDISNLVQDIQISRGRKRPRDVFGPGQMAVSINIPKTNRDLDPFNTSSPYYNTFTEQPGLAPLRDIKLSRNGDRLFTGKITTFNQTYTMDGLTQYAVFAADDIFTLSQGFLPETVTTSQTSSARITAVLTAAAYTGTTSLTASPTATLGAYTIASGTNVNAYLNRIQEAEQGRIFCSRTNVLTAQARTGTTLSTPIATFSDTGVGTDYDVLQVEFDQSPVINNANVTIEVGGTLQNASSASSISQYFTQTQAITDSLLSTNAQAATLASYLLVPLPLPRFTSISTSFVTLTEPQKTALTKSEIGDTVQATKTFTSGSPLAITQDLSVEGIEHRINVSTGHRVTIYTAATTVLSDLILDDITFGVLSTTNALG</sequence>
<accession>A0A6J5P936</accession>
<gene>
    <name evidence="1" type="ORF">UFOVP877_3</name>
</gene>
<evidence type="ECO:0000313" key="1">
    <source>
        <dbReference type="EMBL" id="CAB4168359.1"/>
    </source>
</evidence>
<name>A0A6J5P936_9CAUD</name>
<dbReference type="EMBL" id="LR796825">
    <property type="protein sequence ID" value="CAB4168359.1"/>
    <property type="molecule type" value="Genomic_DNA"/>
</dbReference>
<organism evidence="1">
    <name type="scientific">uncultured Caudovirales phage</name>
    <dbReference type="NCBI Taxonomy" id="2100421"/>
    <lineage>
        <taxon>Viruses</taxon>
        <taxon>Duplodnaviria</taxon>
        <taxon>Heunggongvirae</taxon>
        <taxon>Uroviricota</taxon>
        <taxon>Caudoviricetes</taxon>
        <taxon>Peduoviridae</taxon>
        <taxon>Maltschvirus</taxon>
        <taxon>Maltschvirus maltsch</taxon>
    </lineage>
</organism>
<reference evidence="1" key="1">
    <citation type="submission" date="2020-05" db="EMBL/GenBank/DDBJ databases">
        <authorList>
            <person name="Chiriac C."/>
            <person name="Salcher M."/>
            <person name="Ghai R."/>
            <person name="Kavagutti S V."/>
        </authorList>
    </citation>
    <scope>NUCLEOTIDE SEQUENCE</scope>
</reference>